<dbReference type="Gramene" id="RZC80793">
    <property type="protein sequence ID" value="RZC80793"/>
    <property type="gene ID" value="C5167_043372"/>
</dbReference>
<organism evidence="1 2">
    <name type="scientific">Papaver somniferum</name>
    <name type="common">Opium poppy</name>
    <dbReference type="NCBI Taxonomy" id="3469"/>
    <lineage>
        <taxon>Eukaryota</taxon>
        <taxon>Viridiplantae</taxon>
        <taxon>Streptophyta</taxon>
        <taxon>Embryophyta</taxon>
        <taxon>Tracheophyta</taxon>
        <taxon>Spermatophyta</taxon>
        <taxon>Magnoliopsida</taxon>
        <taxon>Ranunculales</taxon>
        <taxon>Papaveraceae</taxon>
        <taxon>Papaveroideae</taxon>
        <taxon>Papaver</taxon>
    </lineage>
</organism>
<proteinExistence type="predicted"/>
<sequence length="167" mass="19546">MLDIKFNELKAEIKSETKKLTFETITGKYEGSRMRKNVKNYHNDEKVKEDSFEEVKDDIFDEMGETMAQEKKLSQRLKKIERTLQKMGEDTIDIHGLYLYPDIRLPPGFEFPDMDRYDGTGCPKIHILVPKEFDWNDLEVSNEDRPKSSFDLGGYGRYVCETVYVGP</sequence>
<protein>
    <submittedName>
        <fullName evidence="1">Uncharacterized protein</fullName>
    </submittedName>
</protein>
<accession>A0A4Y7L5I0</accession>
<dbReference type="Proteomes" id="UP000316621">
    <property type="component" value="Chromosome 10"/>
</dbReference>
<name>A0A4Y7L5I0_PAPSO</name>
<gene>
    <name evidence="1" type="ORF">C5167_043372</name>
</gene>
<dbReference type="AlphaFoldDB" id="A0A4Y7L5I0"/>
<evidence type="ECO:0000313" key="2">
    <source>
        <dbReference type="Proteomes" id="UP000316621"/>
    </source>
</evidence>
<evidence type="ECO:0000313" key="1">
    <source>
        <dbReference type="EMBL" id="RZC80793.1"/>
    </source>
</evidence>
<keyword evidence="2" id="KW-1185">Reference proteome</keyword>
<dbReference type="EMBL" id="CM010724">
    <property type="protein sequence ID" value="RZC80793.1"/>
    <property type="molecule type" value="Genomic_DNA"/>
</dbReference>
<reference evidence="1 2" key="1">
    <citation type="journal article" date="2018" name="Science">
        <title>The opium poppy genome and morphinan production.</title>
        <authorList>
            <person name="Guo L."/>
            <person name="Winzer T."/>
            <person name="Yang X."/>
            <person name="Li Y."/>
            <person name="Ning Z."/>
            <person name="He Z."/>
            <person name="Teodor R."/>
            <person name="Lu Y."/>
            <person name="Bowser T.A."/>
            <person name="Graham I.A."/>
            <person name="Ye K."/>
        </authorList>
    </citation>
    <scope>NUCLEOTIDE SEQUENCE [LARGE SCALE GENOMIC DNA]</scope>
    <source>
        <strain evidence="2">cv. HN1</strain>
        <tissue evidence="1">Leaves</tissue>
    </source>
</reference>